<protein>
    <recommendedName>
        <fullName evidence="2">DUF7704 domain-containing protein</fullName>
    </recommendedName>
</protein>
<keyword evidence="1" id="KW-1133">Transmembrane helix</keyword>
<keyword evidence="1" id="KW-0472">Membrane</keyword>
<dbReference type="Proteomes" id="UP000799779">
    <property type="component" value="Unassembled WGS sequence"/>
</dbReference>
<name>A0A6A5WFF7_9PLEO</name>
<organism evidence="3 4">
    <name type="scientific">Amniculicola lignicola CBS 123094</name>
    <dbReference type="NCBI Taxonomy" id="1392246"/>
    <lineage>
        <taxon>Eukaryota</taxon>
        <taxon>Fungi</taxon>
        <taxon>Dikarya</taxon>
        <taxon>Ascomycota</taxon>
        <taxon>Pezizomycotina</taxon>
        <taxon>Dothideomycetes</taxon>
        <taxon>Pleosporomycetidae</taxon>
        <taxon>Pleosporales</taxon>
        <taxon>Amniculicolaceae</taxon>
        <taxon>Amniculicola</taxon>
    </lineage>
</organism>
<evidence type="ECO:0000256" key="1">
    <source>
        <dbReference type="SAM" id="Phobius"/>
    </source>
</evidence>
<dbReference type="InterPro" id="IPR056121">
    <property type="entry name" value="DUF7704"/>
</dbReference>
<evidence type="ECO:0000259" key="2">
    <source>
        <dbReference type="Pfam" id="PF24803"/>
    </source>
</evidence>
<accession>A0A6A5WFF7</accession>
<dbReference type="Pfam" id="PF24803">
    <property type="entry name" value="DUF7704"/>
    <property type="match status" value="1"/>
</dbReference>
<keyword evidence="4" id="KW-1185">Reference proteome</keyword>
<gene>
    <name evidence="3" type="ORF">P154DRAFT_522247</name>
</gene>
<feature type="transmembrane region" description="Helical" evidence="1">
    <location>
        <begin position="57"/>
        <end position="74"/>
    </location>
</feature>
<dbReference type="EMBL" id="ML977587">
    <property type="protein sequence ID" value="KAF2000630.1"/>
    <property type="molecule type" value="Genomic_DNA"/>
</dbReference>
<feature type="domain" description="DUF7704" evidence="2">
    <location>
        <begin position="19"/>
        <end position="113"/>
    </location>
</feature>
<dbReference type="PANTHER" id="PTHR37019">
    <property type="entry name" value="CHROMOSOME 1, WHOLE GENOME SHOTGUN SEQUENCE"/>
    <property type="match status" value="1"/>
</dbReference>
<feature type="transmembrane region" description="Helical" evidence="1">
    <location>
        <begin position="94"/>
        <end position="115"/>
    </location>
</feature>
<dbReference type="OrthoDB" id="5313995at2759"/>
<reference evidence="3" key="1">
    <citation type="journal article" date="2020" name="Stud. Mycol.">
        <title>101 Dothideomycetes genomes: a test case for predicting lifestyles and emergence of pathogens.</title>
        <authorList>
            <person name="Haridas S."/>
            <person name="Albert R."/>
            <person name="Binder M."/>
            <person name="Bloem J."/>
            <person name="Labutti K."/>
            <person name="Salamov A."/>
            <person name="Andreopoulos B."/>
            <person name="Baker S."/>
            <person name="Barry K."/>
            <person name="Bills G."/>
            <person name="Bluhm B."/>
            <person name="Cannon C."/>
            <person name="Castanera R."/>
            <person name="Culley D."/>
            <person name="Daum C."/>
            <person name="Ezra D."/>
            <person name="Gonzalez J."/>
            <person name="Henrissat B."/>
            <person name="Kuo A."/>
            <person name="Liang C."/>
            <person name="Lipzen A."/>
            <person name="Lutzoni F."/>
            <person name="Magnuson J."/>
            <person name="Mondo S."/>
            <person name="Nolan M."/>
            <person name="Ohm R."/>
            <person name="Pangilinan J."/>
            <person name="Park H.-J."/>
            <person name="Ramirez L."/>
            <person name="Alfaro M."/>
            <person name="Sun H."/>
            <person name="Tritt A."/>
            <person name="Yoshinaga Y."/>
            <person name="Zwiers L.-H."/>
            <person name="Turgeon B."/>
            <person name="Goodwin S."/>
            <person name="Spatafora J."/>
            <person name="Crous P."/>
            <person name="Grigoriev I."/>
        </authorList>
    </citation>
    <scope>NUCLEOTIDE SEQUENCE</scope>
    <source>
        <strain evidence="3">CBS 123094</strain>
    </source>
</reference>
<dbReference type="AlphaFoldDB" id="A0A6A5WFF7"/>
<proteinExistence type="predicted"/>
<sequence>MDFAARDFVVNSLVPNEPPLNPHYAFIFQQAGGGMLAVSFLSGALLRATDDLKVWKYIQAAILIIDVATLYSAWDALRVQDRLRLAAMRGEDWGTVGLTVFVTVLRIVFLAGVGFKKARLDKIE</sequence>
<evidence type="ECO:0000313" key="4">
    <source>
        <dbReference type="Proteomes" id="UP000799779"/>
    </source>
</evidence>
<dbReference type="PANTHER" id="PTHR37019:SF1">
    <property type="entry name" value="EXPERA DOMAIN-CONTAINING PROTEIN"/>
    <property type="match status" value="1"/>
</dbReference>
<keyword evidence="1" id="KW-0812">Transmembrane</keyword>
<feature type="transmembrane region" description="Helical" evidence="1">
    <location>
        <begin position="24"/>
        <end position="45"/>
    </location>
</feature>
<evidence type="ECO:0000313" key="3">
    <source>
        <dbReference type="EMBL" id="KAF2000630.1"/>
    </source>
</evidence>